<dbReference type="PROSITE" id="PS51257">
    <property type="entry name" value="PROKAR_LIPOPROTEIN"/>
    <property type="match status" value="1"/>
</dbReference>
<evidence type="ECO:0008006" key="4">
    <source>
        <dbReference type="Google" id="ProtNLM"/>
    </source>
</evidence>
<keyword evidence="3" id="KW-1185">Reference proteome</keyword>
<evidence type="ECO:0000313" key="2">
    <source>
        <dbReference type="EMBL" id="PAF55215.1"/>
    </source>
</evidence>
<proteinExistence type="predicted"/>
<name>A0ABX4H5Q5_9BACT</name>
<comment type="caution">
    <text evidence="2">The sequence shown here is derived from an EMBL/GenBank/DDBJ whole genome shotgun (WGS) entry which is preliminary data.</text>
</comment>
<feature type="signal peptide" evidence="1">
    <location>
        <begin position="1"/>
        <end position="22"/>
    </location>
</feature>
<organism evidence="2 3">
    <name type="scientific">Mycoplasmopsis agassizii</name>
    <dbReference type="NCBI Taxonomy" id="33922"/>
    <lineage>
        <taxon>Bacteria</taxon>
        <taxon>Bacillati</taxon>
        <taxon>Mycoplasmatota</taxon>
        <taxon>Mycoplasmoidales</taxon>
        <taxon>Metamycoplasmataceae</taxon>
        <taxon>Mycoplasmopsis</taxon>
    </lineage>
</organism>
<reference evidence="2" key="1">
    <citation type="submission" date="2017-08" db="EMBL/GenBank/DDBJ databases">
        <authorList>
            <person name="Alvarez-Ponce D."/>
            <person name="Weitzman C.L."/>
            <person name="Tillett R.L."/>
            <person name="Sandmeier F.C."/>
            <person name="Tracy C.R."/>
        </authorList>
    </citation>
    <scope>NUCLEOTIDE SEQUENCE [LARGE SCALE GENOMIC DNA]</scope>
    <source>
        <strain evidence="2">PS6</strain>
    </source>
</reference>
<keyword evidence="1" id="KW-0732">Signal</keyword>
<accession>A0ABX4H5Q5</accession>
<dbReference type="RefSeq" id="WP_084232580.1">
    <property type="nucleotide sequence ID" value="NZ_FWXE01000009.1"/>
</dbReference>
<protein>
    <recommendedName>
        <fullName evidence="4">Variable surface lipoprotein</fullName>
    </recommendedName>
</protein>
<dbReference type="Proteomes" id="UP000217033">
    <property type="component" value="Unassembled WGS sequence"/>
</dbReference>
<evidence type="ECO:0000256" key="1">
    <source>
        <dbReference type="SAM" id="SignalP"/>
    </source>
</evidence>
<dbReference type="EMBL" id="NQMN01000001">
    <property type="protein sequence ID" value="PAF55215.1"/>
    <property type="molecule type" value="Genomic_DNA"/>
</dbReference>
<evidence type="ECO:0000313" key="3">
    <source>
        <dbReference type="Proteomes" id="UP000217033"/>
    </source>
</evidence>
<gene>
    <name evidence="2" type="ORF">CJF60_00820</name>
</gene>
<sequence>MIKKRKLIVSLFTMISTLPLIAVSCSANESLKKPYWEETEFESKYKDLRASFSDNTNELYKYNVNAFTLFTKIEPSEITLYKNNIKSDYDKLKDFLIQNKNMYVAPSDFLNKLELLEDWLNKIVGPDQDSYIDQITDYINQYFEWAKIRISAPN</sequence>
<feature type="chain" id="PRO_5047073072" description="Variable surface lipoprotein" evidence="1">
    <location>
        <begin position="23"/>
        <end position="154"/>
    </location>
</feature>